<dbReference type="RefSeq" id="WP_268043514.1">
    <property type="nucleotide sequence ID" value="NZ_CP104064.1"/>
</dbReference>
<protein>
    <submittedName>
        <fullName evidence="7">ABC transporter ATP-binding protein</fullName>
    </submittedName>
</protein>
<dbReference type="InterPro" id="IPR027417">
    <property type="entry name" value="P-loop_NTPase"/>
</dbReference>
<dbReference type="InterPro" id="IPR052156">
    <property type="entry name" value="BCAA_Transport_ATP-bd_LivF"/>
</dbReference>
<comment type="similarity">
    <text evidence="1">Belongs to the ABC transporter superfamily.</text>
</comment>
<evidence type="ECO:0000256" key="4">
    <source>
        <dbReference type="ARBA" id="ARBA00022840"/>
    </source>
</evidence>
<dbReference type="EMBL" id="CP104064">
    <property type="protein sequence ID" value="WAH36194.1"/>
    <property type="molecule type" value="Genomic_DNA"/>
</dbReference>
<reference evidence="7" key="1">
    <citation type="submission" date="2022-08" db="EMBL/GenBank/DDBJ databases">
        <title>Alicyclobacillus dauci DSM2870, complete genome.</title>
        <authorList>
            <person name="Wang Q."/>
            <person name="Cai R."/>
            <person name="Wang Z."/>
        </authorList>
    </citation>
    <scope>NUCLEOTIDE SEQUENCE</scope>
    <source>
        <strain evidence="7">DSM 28700</strain>
    </source>
</reference>
<keyword evidence="4 7" id="KW-0067">ATP-binding</keyword>
<keyword evidence="5" id="KW-0029">Amino-acid transport</keyword>
<dbReference type="PANTHER" id="PTHR43820">
    <property type="entry name" value="HIGH-AFFINITY BRANCHED-CHAIN AMINO ACID TRANSPORT ATP-BINDING PROTEIN LIVF"/>
    <property type="match status" value="1"/>
</dbReference>
<dbReference type="InterPro" id="IPR017871">
    <property type="entry name" value="ABC_transporter-like_CS"/>
</dbReference>
<evidence type="ECO:0000256" key="1">
    <source>
        <dbReference type="ARBA" id="ARBA00005417"/>
    </source>
</evidence>
<evidence type="ECO:0000256" key="3">
    <source>
        <dbReference type="ARBA" id="ARBA00022741"/>
    </source>
</evidence>
<gene>
    <name evidence="7" type="ORF">NZD86_18405</name>
</gene>
<dbReference type="PROSITE" id="PS00211">
    <property type="entry name" value="ABC_TRANSPORTER_1"/>
    <property type="match status" value="1"/>
</dbReference>
<dbReference type="InterPro" id="IPR003593">
    <property type="entry name" value="AAA+_ATPase"/>
</dbReference>
<accession>A0ABY6Z1K4</accession>
<dbReference type="CDD" id="cd03224">
    <property type="entry name" value="ABC_TM1139_LivF_branched"/>
    <property type="match status" value="1"/>
</dbReference>
<sequence>MLEVKDLTVHYGPKPALKNINLTVHEGEFVCLIGSNGAGKTTLLRSIMGLKGINSGEVYFFSKRIHTLPTERTAKLGLTLVPEERGLFPDMRVRENLVLAKVDVTGSELNRVFDIFPALKKKSHMKAGSLSGGEQQMLAVARAILSKPKLLLLDEPSLGLAPLIVDALFEVITMLHKQEGLTILLVEQNAHRAMEVSETTYVMENGRITTSGLSSELLDDPRIQSAYLGI</sequence>
<dbReference type="Proteomes" id="UP001164803">
    <property type="component" value="Chromosome"/>
</dbReference>
<evidence type="ECO:0000313" key="8">
    <source>
        <dbReference type="Proteomes" id="UP001164803"/>
    </source>
</evidence>
<name>A0ABY6Z1K4_9BACL</name>
<organism evidence="7 8">
    <name type="scientific">Alicyclobacillus dauci</name>
    <dbReference type="NCBI Taxonomy" id="1475485"/>
    <lineage>
        <taxon>Bacteria</taxon>
        <taxon>Bacillati</taxon>
        <taxon>Bacillota</taxon>
        <taxon>Bacilli</taxon>
        <taxon>Bacillales</taxon>
        <taxon>Alicyclobacillaceae</taxon>
        <taxon>Alicyclobacillus</taxon>
    </lineage>
</organism>
<proteinExistence type="inferred from homology"/>
<evidence type="ECO:0000256" key="2">
    <source>
        <dbReference type="ARBA" id="ARBA00022448"/>
    </source>
</evidence>
<feature type="domain" description="ABC transporter" evidence="6">
    <location>
        <begin position="2"/>
        <end position="230"/>
    </location>
</feature>
<keyword evidence="8" id="KW-1185">Reference proteome</keyword>
<evidence type="ECO:0000313" key="7">
    <source>
        <dbReference type="EMBL" id="WAH36194.1"/>
    </source>
</evidence>
<keyword evidence="2" id="KW-0813">Transport</keyword>
<dbReference type="SMART" id="SM00382">
    <property type="entry name" value="AAA"/>
    <property type="match status" value="1"/>
</dbReference>
<dbReference type="SUPFAM" id="SSF52540">
    <property type="entry name" value="P-loop containing nucleoside triphosphate hydrolases"/>
    <property type="match status" value="1"/>
</dbReference>
<evidence type="ECO:0000256" key="5">
    <source>
        <dbReference type="ARBA" id="ARBA00022970"/>
    </source>
</evidence>
<keyword evidence="3" id="KW-0547">Nucleotide-binding</keyword>
<dbReference type="Gene3D" id="3.40.50.300">
    <property type="entry name" value="P-loop containing nucleotide triphosphate hydrolases"/>
    <property type="match status" value="1"/>
</dbReference>
<dbReference type="GO" id="GO:0005524">
    <property type="term" value="F:ATP binding"/>
    <property type="evidence" value="ECO:0007669"/>
    <property type="project" value="UniProtKB-KW"/>
</dbReference>
<dbReference type="PANTHER" id="PTHR43820:SF4">
    <property type="entry name" value="HIGH-AFFINITY BRANCHED-CHAIN AMINO ACID TRANSPORT ATP-BINDING PROTEIN LIVF"/>
    <property type="match status" value="1"/>
</dbReference>
<dbReference type="InterPro" id="IPR003439">
    <property type="entry name" value="ABC_transporter-like_ATP-bd"/>
</dbReference>
<dbReference type="Pfam" id="PF00005">
    <property type="entry name" value="ABC_tran"/>
    <property type="match status" value="1"/>
</dbReference>
<evidence type="ECO:0000259" key="6">
    <source>
        <dbReference type="PROSITE" id="PS50893"/>
    </source>
</evidence>
<dbReference type="PROSITE" id="PS50893">
    <property type="entry name" value="ABC_TRANSPORTER_2"/>
    <property type="match status" value="1"/>
</dbReference>